<comment type="caution">
    <text evidence="2">The sequence shown here is derived from an EMBL/GenBank/DDBJ whole genome shotgun (WGS) entry which is preliminary data.</text>
</comment>
<organism evidence="2 3">
    <name type="scientific">Rotaria magnacalcarata</name>
    <dbReference type="NCBI Taxonomy" id="392030"/>
    <lineage>
        <taxon>Eukaryota</taxon>
        <taxon>Metazoa</taxon>
        <taxon>Spiralia</taxon>
        <taxon>Gnathifera</taxon>
        <taxon>Rotifera</taxon>
        <taxon>Eurotatoria</taxon>
        <taxon>Bdelloidea</taxon>
        <taxon>Philodinida</taxon>
        <taxon>Philodinidae</taxon>
        <taxon>Rotaria</taxon>
    </lineage>
</organism>
<dbReference type="PROSITE" id="PS51841">
    <property type="entry name" value="LTD"/>
    <property type="match status" value="1"/>
</dbReference>
<proteinExistence type="predicted"/>
<dbReference type="Gene3D" id="2.60.40.1260">
    <property type="entry name" value="Lamin Tail domain"/>
    <property type="match status" value="1"/>
</dbReference>
<evidence type="ECO:0000313" key="3">
    <source>
        <dbReference type="Proteomes" id="UP000663842"/>
    </source>
</evidence>
<evidence type="ECO:0000259" key="1">
    <source>
        <dbReference type="PROSITE" id="PS51841"/>
    </source>
</evidence>
<protein>
    <recommendedName>
        <fullName evidence="1">LTD domain-containing protein</fullName>
    </recommendedName>
</protein>
<dbReference type="AlphaFoldDB" id="A0A819V200"/>
<dbReference type="InterPro" id="IPR001322">
    <property type="entry name" value="Lamin_tail_dom"/>
</dbReference>
<reference evidence="2" key="1">
    <citation type="submission" date="2021-02" db="EMBL/GenBank/DDBJ databases">
        <authorList>
            <person name="Nowell W R."/>
        </authorList>
    </citation>
    <scope>NUCLEOTIDE SEQUENCE</scope>
</reference>
<name>A0A819V200_9BILA</name>
<accession>A0A819V200</accession>
<gene>
    <name evidence="2" type="ORF">UXM345_LOCUS22152</name>
</gene>
<dbReference type="EMBL" id="CAJOBF010003602">
    <property type="protein sequence ID" value="CAF4099452.1"/>
    <property type="molecule type" value="Genomic_DNA"/>
</dbReference>
<feature type="domain" description="LTD" evidence="1">
    <location>
        <begin position="18"/>
        <end position="153"/>
    </location>
</feature>
<sequence length="314" mass="35613">MAKTMDIEDNNKDEFIHTKTIFRRHSKGPVMFNGCSPSGDVILIDNISPKKSYDLTGWRIERQTNSQKFLRYTFTDKFIIPPLTTIELWSSIATPMSPPNEMEPNQSSEEHEQQQTFVTIKTKLLTWNTARQWSINKLFDCHGREKAIFSHRTLTPLAYGQGISTQFLEENLLNPMLNSMLQNAVALLNSQISSIFADLFSGIGKRDLNSLANLNLGQILTPFVGKIKEIYQQLFQVFLQIVNHAESWIQKPDFARIEFVRAGDVAEEAVSRLNLGAEFLQPLVNLVQTHIHALISDFQGIIQQAIAAVAKPTH</sequence>
<dbReference type="Proteomes" id="UP000663842">
    <property type="component" value="Unassembled WGS sequence"/>
</dbReference>
<evidence type="ECO:0000313" key="2">
    <source>
        <dbReference type="EMBL" id="CAF4099452.1"/>
    </source>
</evidence>
<dbReference type="InterPro" id="IPR036415">
    <property type="entry name" value="Lamin_tail_dom_sf"/>
</dbReference>
<dbReference type="SUPFAM" id="SSF74853">
    <property type="entry name" value="Lamin A/C globular tail domain"/>
    <property type="match status" value="1"/>
</dbReference>